<evidence type="ECO:0000313" key="1">
    <source>
        <dbReference type="EMBL" id="TVZ75279.1"/>
    </source>
</evidence>
<sequence length="119" mass="13728">MWSLEYSAEAERDFELIFDHLFAAYSDLGDHPDEALERAAGRIRELRLSIQRLTETPHIGTLRSDIYPDIRYLRRDKAAVWFLPVVDRRTIIVAAIFFGAQDHPTHDEATARELMSLGT</sequence>
<organism evidence="1 2">
    <name type="scientific">Rhizobium mongolense USDA 1844</name>
    <dbReference type="NCBI Taxonomy" id="1079460"/>
    <lineage>
        <taxon>Bacteria</taxon>
        <taxon>Pseudomonadati</taxon>
        <taxon>Pseudomonadota</taxon>
        <taxon>Alphaproteobacteria</taxon>
        <taxon>Hyphomicrobiales</taxon>
        <taxon>Rhizobiaceae</taxon>
        <taxon>Rhizobium/Agrobacterium group</taxon>
        <taxon>Rhizobium</taxon>
    </lineage>
</organism>
<comment type="caution">
    <text evidence="1">The sequence shown here is derived from an EMBL/GenBank/DDBJ whole genome shotgun (WGS) entry which is preliminary data.</text>
</comment>
<accession>A0A559TKY3</accession>
<dbReference type="AlphaFoldDB" id="A0A559TKY3"/>
<dbReference type="Proteomes" id="UP000319824">
    <property type="component" value="Unassembled WGS sequence"/>
</dbReference>
<gene>
    <name evidence="1" type="ORF">BCL32_0752</name>
</gene>
<dbReference type="InterPro" id="IPR035093">
    <property type="entry name" value="RelE/ParE_toxin_dom_sf"/>
</dbReference>
<name>A0A559TKY3_9HYPH</name>
<dbReference type="Gene3D" id="3.30.2310.20">
    <property type="entry name" value="RelE-like"/>
    <property type="match status" value="1"/>
</dbReference>
<reference evidence="1 2" key="1">
    <citation type="submission" date="2019-06" db="EMBL/GenBank/DDBJ databases">
        <title>Pac Bio to generate improved reference genome sequences for organisms with transposon mutant libraries (support for FEBA project).</title>
        <authorList>
            <person name="Blow M."/>
        </authorList>
    </citation>
    <scope>NUCLEOTIDE SEQUENCE [LARGE SCALE GENOMIC DNA]</scope>
    <source>
        <strain evidence="1 2">USDA 1844</strain>
    </source>
</reference>
<evidence type="ECO:0000313" key="2">
    <source>
        <dbReference type="Proteomes" id="UP000319824"/>
    </source>
</evidence>
<proteinExistence type="predicted"/>
<dbReference type="EMBL" id="VISO01000001">
    <property type="protein sequence ID" value="TVZ75279.1"/>
    <property type="molecule type" value="Genomic_DNA"/>
</dbReference>
<protein>
    <submittedName>
        <fullName evidence="1">Plasmid stabilization system protein ParE</fullName>
    </submittedName>
</protein>